<dbReference type="OMA" id="FIYSFEY"/>
<dbReference type="PANTHER" id="PTHR47843">
    <property type="entry name" value="BTB DOMAIN-CONTAINING PROTEIN-RELATED"/>
    <property type="match status" value="1"/>
</dbReference>
<dbReference type="AlphaFoldDB" id="C5FC14"/>
<keyword evidence="4" id="KW-1185">Reference proteome</keyword>
<dbReference type="InterPro" id="IPR011333">
    <property type="entry name" value="SKP1/BTB/POZ_sf"/>
</dbReference>
<gene>
    <name evidence="3" type="ORF">MCYG_00325</name>
</gene>
<dbReference type="HOGENOM" id="CLU_057752_1_1_1"/>
<proteinExistence type="predicted"/>
<dbReference type="Pfam" id="PF00651">
    <property type="entry name" value="BTB"/>
    <property type="match status" value="1"/>
</dbReference>
<dbReference type="SUPFAM" id="SSF54695">
    <property type="entry name" value="POZ domain"/>
    <property type="match status" value="1"/>
</dbReference>
<reference evidence="4" key="1">
    <citation type="journal article" date="2012" name="MBio">
        <title>Comparative genome analysis of Trichophyton rubrum and related dermatophytes reveals candidate genes involved in infection.</title>
        <authorList>
            <person name="Martinez D.A."/>
            <person name="Oliver B.G."/>
            <person name="Graeser Y."/>
            <person name="Goldberg J.M."/>
            <person name="Li W."/>
            <person name="Martinez-Rossi N.M."/>
            <person name="Monod M."/>
            <person name="Shelest E."/>
            <person name="Barton R.C."/>
            <person name="Birch E."/>
            <person name="Brakhage A.A."/>
            <person name="Chen Z."/>
            <person name="Gurr S.J."/>
            <person name="Heiman D."/>
            <person name="Heitman J."/>
            <person name="Kosti I."/>
            <person name="Rossi A."/>
            <person name="Saif S."/>
            <person name="Samalova M."/>
            <person name="Saunders C.W."/>
            <person name="Shea T."/>
            <person name="Summerbell R.C."/>
            <person name="Xu J."/>
            <person name="Young S."/>
            <person name="Zeng Q."/>
            <person name="Birren B.W."/>
            <person name="Cuomo C.A."/>
            <person name="White T.C."/>
        </authorList>
    </citation>
    <scope>NUCLEOTIDE SEQUENCE [LARGE SCALE GENOMIC DNA]</scope>
    <source>
        <strain evidence="4">ATCC MYA-4605 / CBS 113480</strain>
    </source>
</reference>
<dbReference type="RefSeq" id="XP_002850221.1">
    <property type="nucleotide sequence ID" value="XM_002850175.1"/>
</dbReference>
<evidence type="ECO:0000256" key="1">
    <source>
        <dbReference type="SAM" id="MobiDB-lite"/>
    </source>
</evidence>
<dbReference type="EMBL" id="DS995701">
    <property type="protein sequence ID" value="EEQ27437.1"/>
    <property type="molecule type" value="Genomic_DNA"/>
</dbReference>
<organism evidence="3 4">
    <name type="scientific">Arthroderma otae (strain ATCC MYA-4605 / CBS 113480)</name>
    <name type="common">Microsporum canis</name>
    <dbReference type="NCBI Taxonomy" id="554155"/>
    <lineage>
        <taxon>Eukaryota</taxon>
        <taxon>Fungi</taxon>
        <taxon>Dikarya</taxon>
        <taxon>Ascomycota</taxon>
        <taxon>Pezizomycotina</taxon>
        <taxon>Eurotiomycetes</taxon>
        <taxon>Eurotiomycetidae</taxon>
        <taxon>Onygenales</taxon>
        <taxon>Arthrodermataceae</taxon>
        <taxon>Microsporum</taxon>
    </lineage>
</organism>
<feature type="domain" description="BTB" evidence="2">
    <location>
        <begin position="54"/>
        <end position="113"/>
    </location>
</feature>
<dbReference type="STRING" id="554155.C5FC14"/>
<dbReference type="VEuPathDB" id="FungiDB:MCYG_00325"/>
<dbReference type="eggNOG" id="ENOG502SQDU">
    <property type="taxonomic scope" value="Eukaryota"/>
</dbReference>
<dbReference type="PANTHER" id="PTHR47843:SF5">
    <property type="entry name" value="BTB_POZ DOMAIN PROTEIN"/>
    <property type="match status" value="1"/>
</dbReference>
<dbReference type="Proteomes" id="UP000002035">
    <property type="component" value="Unassembled WGS sequence"/>
</dbReference>
<evidence type="ECO:0000313" key="3">
    <source>
        <dbReference type="EMBL" id="EEQ27437.1"/>
    </source>
</evidence>
<feature type="region of interest" description="Disordered" evidence="1">
    <location>
        <begin position="1"/>
        <end position="34"/>
    </location>
</feature>
<accession>C5FC14</accession>
<dbReference type="InterPro" id="IPR000210">
    <property type="entry name" value="BTB/POZ_dom"/>
</dbReference>
<feature type="compositionally biased region" description="Basic and acidic residues" evidence="1">
    <location>
        <begin position="18"/>
        <end position="34"/>
    </location>
</feature>
<dbReference type="GeneID" id="9225282"/>
<dbReference type="PROSITE" id="PS50097">
    <property type="entry name" value="BTB"/>
    <property type="match status" value="1"/>
</dbReference>
<evidence type="ECO:0000259" key="2">
    <source>
        <dbReference type="PROSITE" id="PS50097"/>
    </source>
</evidence>
<protein>
    <submittedName>
        <fullName evidence="3">BTB/POZ domain-containing protein</fullName>
    </submittedName>
</protein>
<dbReference type="CDD" id="cd18186">
    <property type="entry name" value="BTB_POZ_ZBTB_KLHL-like"/>
    <property type="match status" value="1"/>
</dbReference>
<sequence length="260" mass="29499">MVKMKKSKKTLSNTESTTKIEPESEIARGESMEKDGRTVFHESLTSYFVSSKFSDLVITTVDQQHKVHKLVVCGQSEVFSRMLDRDWKESSENTIELGDDDPRAIEAMISFMYKFDYRQTGGEASSMLFDAKVFGVAEKYGIAALKICAQNKFKVAIQIGWNTDEFLDVIAEVYNEISCANRTLRMLLVTVCYYNIRELFKKDHFKVLLEDIAGFAADVIHLLISKLREYACPFCSARLKGPTGTCSTCGRYHQNISPLE</sequence>
<dbReference type="OrthoDB" id="6359816at2759"/>
<evidence type="ECO:0000313" key="4">
    <source>
        <dbReference type="Proteomes" id="UP000002035"/>
    </source>
</evidence>
<name>C5FC14_ARTOC</name>
<dbReference type="Gene3D" id="3.30.710.10">
    <property type="entry name" value="Potassium Channel Kv1.1, Chain A"/>
    <property type="match status" value="1"/>
</dbReference>